<dbReference type="Pfam" id="PF04418">
    <property type="entry name" value="DUF543"/>
    <property type="match status" value="1"/>
</dbReference>
<feature type="compositionally biased region" description="Low complexity" evidence="15">
    <location>
        <begin position="343"/>
        <end position="355"/>
    </location>
</feature>
<feature type="domain" description="RRM" evidence="16">
    <location>
        <begin position="76"/>
        <end position="154"/>
    </location>
</feature>
<feature type="compositionally biased region" description="Low complexity" evidence="15">
    <location>
        <begin position="314"/>
        <end position="325"/>
    </location>
</feature>
<dbReference type="AlphaFoldDB" id="A0A9E7G7B6"/>
<feature type="compositionally biased region" description="Low complexity" evidence="15">
    <location>
        <begin position="10"/>
        <end position="34"/>
    </location>
</feature>
<evidence type="ECO:0000256" key="1">
    <source>
        <dbReference type="ARBA" id="ARBA00002689"/>
    </source>
</evidence>
<dbReference type="PANTHER" id="PTHR15481">
    <property type="entry name" value="RIBONUCLEIC ACID BINDING PROTEIN S1"/>
    <property type="match status" value="1"/>
</dbReference>
<feature type="region of interest" description="Disordered" evidence="15">
    <location>
        <begin position="157"/>
        <end position="188"/>
    </location>
</feature>
<feature type="compositionally biased region" description="Basic residues" evidence="15">
    <location>
        <begin position="356"/>
        <end position="369"/>
    </location>
</feature>
<keyword evidence="12" id="KW-0508">mRNA splicing</keyword>
<dbReference type="Pfam" id="PF00076">
    <property type="entry name" value="RRM_1"/>
    <property type="match status" value="1"/>
</dbReference>
<protein>
    <recommendedName>
        <fullName evidence="16">RRM domain-containing protein</fullName>
    </recommendedName>
</protein>
<dbReference type="GO" id="GO:0003723">
    <property type="term" value="F:RNA binding"/>
    <property type="evidence" value="ECO:0007669"/>
    <property type="project" value="UniProtKB-UniRule"/>
</dbReference>
<evidence type="ECO:0000256" key="5">
    <source>
        <dbReference type="ARBA" id="ARBA00022664"/>
    </source>
</evidence>
<dbReference type="GO" id="GO:0061617">
    <property type="term" value="C:MICOS complex"/>
    <property type="evidence" value="ECO:0007669"/>
    <property type="project" value="InterPro"/>
</dbReference>
<gene>
    <name evidence="17" type="ORF">MUK42_04802</name>
</gene>
<evidence type="ECO:0000256" key="4">
    <source>
        <dbReference type="ARBA" id="ARBA00006792"/>
    </source>
</evidence>
<dbReference type="SMART" id="SM00360">
    <property type="entry name" value="RRM"/>
    <property type="match status" value="1"/>
</dbReference>
<evidence type="ECO:0000256" key="13">
    <source>
        <dbReference type="ARBA" id="ARBA00023242"/>
    </source>
</evidence>
<evidence type="ECO:0000259" key="16">
    <source>
        <dbReference type="PROSITE" id="PS50102"/>
    </source>
</evidence>
<keyword evidence="8 14" id="KW-0694">RNA-binding</keyword>
<dbReference type="EMBL" id="CP097508">
    <property type="protein sequence ID" value="URE09415.1"/>
    <property type="molecule type" value="Genomic_DNA"/>
</dbReference>
<evidence type="ECO:0000256" key="3">
    <source>
        <dbReference type="ARBA" id="ARBA00004273"/>
    </source>
</evidence>
<keyword evidence="7" id="KW-0999">Mitochondrion inner membrane</keyword>
<comment type="function">
    <text evidence="1">Component of the MICOS complex, a large protein complex of the mitochondrial inner membrane that plays crucial roles in the maintenance of crista junctions, inner membrane architecture, and formation of contact sites to the outer membrane.</text>
</comment>
<evidence type="ECO:0000256" key="2">
    <source>
        <dbReference type="ARBA" id="ARBA00004123"/>
    </source>
</evidence>
<comment type="subcellular location">
    <subcellularLocation>
        <location evidence="3">Mitochondrion inner membrane</location>
    </subcellularLocation>
    <subcellularLocation>
        <location evidence="2">Nucleus</location>
    </subcellularLocation>
</comment>
<evidence type="ECO:0000256" key="8">
    <source>
        <dbReference type="ARBA" id="ARBA00022884"/>
    </source>
</evidence>
<dbReference type="PROSITE" id="PS50102">
    <property type="entry name" value="RRM"/>
    <property type="match status" value="1"/>
</dbReference>
<feature type="region of interest" description="Disordered" evidence="15">
    <location>
        <begin position="471"/>
        <end position="491"/>
    </location>
</feature>
<dbReference type="GO" id="GO:0061574">
    <property type="term" value="C:ASAP complex"/>
    <property type="evidence" value="ECO:0007669"/>
    <property type="project" value="TreeGrafter"/>
</dbReference>
<evidence type="ECO:0000256" key="15">
    <source>
        <dbReference type="SAM" id="MobiDB-lite"/>
    </source>
</evidence>
<keyword evidence="13" id="KW-0539">Nucleus</keyword>
<organism evidence="17 18">
    <name type="scientific">Musa troglodytarum</name>
    <name type="common">fe'i banana</name>
    <dbReference type="NCBI Taxonomy" id="320322"/>
    <lineage>
        <taxon>Eukaryota</taxon>
        <taxon>Viridiplantae</taxon>
        <taxon>Streptophyta</taxon>
        <taxon>Embryophyta</taxon>
        <taxon>Tracheophyta</taxon>
        <taxon>Spermatophyta</taxon>
        <taxon>Magnoliopsida</taxon>
        <taxon>Liliopsida</taxon>
        <taxon>Zingiberales</taxon>
        <taxon>Musaceae</taxon>
        <taxon>Musa</taxon>
    </lineage>
</organism>
<evidence type="ECO:0000313" key="18">
    <source>
        <dbReference type="Proteomes" id="UP001055439"/>
    </source>
</evidence>
<dbReference type="InterPro" id="IPR012677">
    <property type="entry name" value="Nucleotide-bd_a/b_plait_sf"/>
</dbReference>
<evidence type="ECO:0000256" key="9">
    <source>
        <dbReference type="ARBA" id="ARBA00022989"/>
    </source>
</evidence>
<keyword evidence="11" id="KW-0472">Membrane</keyword>
<feature type="compositionally biased region" description="Low complexity" evidence="15">
    <location>
        <begin position="42"/>
        <end position="59"/>
    </location>
</feature>
<evidence type="ECO:0000313" key="17">
    <source>
        <dbReference type="EMBL" id="URE09415.1"/>
    </source>
</evidence>
<dbReference type="Gene3D" id="3.30.70.330">
    <property type="match status" value="1"/>
</dbReference>
<dbReference type="GO" id="GO:0000398">
    <property type="term" value="P:mRNA splicing, via spliceosome"/>
    <property type="evidence" value="ECO:0007669"/>
    <property type="project" value="TreeGrafter"/>
</dbReference>
<reference evidence="17" key="1">
    <citation type="submission" date="2022-05" db="EMBL/GenBank/DDBJ databases">
        <title>The Musa troglodytarum L. genome provides insights into the mechanism of non-climacteric behaviour and enrichment of carotenoids.</title>
        <authorList>
            <person name="Wang J."/>
        </authorList>
    </citation>
    <scope>NUCLEOTIDE SEQUENCE</scope>
    <source>
        <tissue evidence="17">Leaf</tissue>
    </source>
</reference>
<proteinExistence type="inferred from homology"/>
<dbReference type="OrthoDB" id="252020at2759"/>
<keyword evidence="18" id="KW-1185">Reference proteome</keyword>
<comment type="similarity">
    <text evidence="4">Belongs to the MICOS complex subunit Mic10 family.</text>
</comment>
<feature type="compositionally biased region" description="Basic and acidic residues" evidence="15">
    <location>
        <begin position="170"/>
        <end position="181"/>
    </location>
</feature>
<evidence type="ECO:0000256" key="7">
    <source>
        <dbReference type="ARBA" id="ARBA00022792"/>
    </source>
</evidence>
<accession>A0A9E7G7B6</accession>
<dbReference type="Proteomes" id="UP001055439">
    <property type="component" value="Chromosome 6"/>
</dbReference>
<evidence type="ECO:0000256" key="12">
    <source>
        <dbReference type="ARBA" id="ARBA00023187"/>
    </source>
</evidence>
<dbReference type="FunFam" id="3.30.70.330:FF:000461">
    <property type="entry name" value="Serine/arginine-rich splicing factor SR45"/>
    <property type="match status" value="1"/>
</dbReference>
<dbReference type="InterPro" id="IPR000504">
    <property type="entry name" value="RRM_dom"/>
</dbReference>
<evidence type="ECO:0000256" key="14">
    <source>
        <dbReference type="PROSITE-ProRule" id="PRU00176"/>
    </source>
</evidence>
<evidence type="ECO:0000256" key="6">
    <source>
        <dbReference type="ARBA" id="ARBA00022692"/>
    </source>
</evidence>
<feature type="region of interest" description="Disordered" evidence="15">
    <location>
        <begin position="1"/>
        <end position="74"/>
    </location>
</feature>
<keyword evidence="10" id="KW-0496">Mitochondrion</keyword>
<sequence length="491" mass="53592">MAKPGRARPRSPSASPSGSSSPSRSYSGSDSRSLSRSRSRSRSFSSSSSPSRSASSRSRSPPPQRRRKASPVPESVVLHIDHLSRNVNEAHLKEIFGNFGEIINVELAMDRLVNLPRGYGYVEFKKRVDAEKALLYMDGGQIDGCVVRVRFTLTQRQKASSPPKVMPAAPKREVPPRDKLLHGGSHHRHHGGGPLLQIEELILPNADLIPLLAVVWNLLFVAGQILLCVDVVKHHLEEEQHLLEDVLPHLLEDTGFLQEGDVGALFVNVPLFLLGGDHLQGEQGAHQGGHHHPHHLDVVAVHQGRGPPPRRGSSESSYSGSPSPRKGARKISRSRSPRRPVRGRSNSRSSGSPVRKGAHKLSHLPLVRRRKSEPEAFPISLAHTFCHLMAEEQRQKKAQGFPPPYDLNAKWDACLDLTARRLAYSSLAGAFTALLLFRSPVTRWASVAFGAGLGIGSAYTDCSYLFDGSPPKVSSSKISSVFSGPPRVLSS</sequence>
<feature type="compositionally biased region" description="Basic residues" evidence="15">
    <location>
        <begin position="326"/>
        <end position="342"/>
    </location>
</feature>
<dbReference type="GO" id="GO:0005654">
    <property type="term" value="C:nucleoplasm"/>
    <property type="evidence" value="ECO:0007669"/>
    <property type="project" value="TreeGrafter"/>
</dbReference>
<evidence type="ECO:0000256" key="10">
    <source>
        <dbReference type="ARBA" id="ARBA00023128"/>
    </source>
</evidence>
<keyword evidence="5" id="KW-0507">mRNA processing</keyword>
<dbReference type="SUPFAM" id="SSF54928">
    <property type="entry name" value="RNA-binding domain, RBD"/>
    <property type="match status" value="1"/>
</dbReference>
<dbReference type="InterPro" id="IPR035979">
    <property type="entry name" value="RBD_domain_sf"/>
</dbReference>
<dbReference type="InterPro" id="IPR034201">
    <property type="entry name" value="RNPS1_RRM"/>
</dbReference>
<feature type="region of interest" description="Disordered" evidence="15">
    <location>
        <begin position="301"/>
        <end position="369"/>
    </location>
</feature>
<name>A0A9E7G7B6_9LILI</name>
<dbReference type="InterPro" id="IPR007512">
    <property type="entry name" value="Mic10"/>
</dbReference>
<keyword evidence="6" id="KW-0812">Transmembrane</keyword>
<dbReference type="PANTHER" id="PTHR15481:SF0">
    <property type="entry name" value="LD23870P-RELATED"/>
    <property type="match status" value="1"/>
</dbReference>
<evidence type="ECO:0000256" key="11">
    <source>
        <dbReference type="ARBA" id="ARBA00023136"/>
    </source>
</evidence>
<dbReference type="CDD" id="cd12365">
    <property type="entry name" value="RRM_RNPS1"/>
    <property type="match status" value="1"/>
</dbReference>
<keyword evidence="9" id="KW-1133">Transmembrane helix</keyword>